<accession>J4HWL5</accession>
<dbReference type="GeneID" id="24097383"/>
<evidence type="ECO:0000313" key="2">
    <source>
        <dbReference type="Proteomes" id="UP000006352"/>
    </source>
</evidence>
<dbReference type="EMBL" id="HE797081">
    <property type="protein sequence ID" value="CCM02472.1"/>
    <property type="molecule type" value="Genomic_DNA"/>
</dbReference>
<dbReference type="SUPFAM" id="SSF53474">
    <property type="entry name" value="alpha/beta-Hydrolases"/>
    <property type="match status" value="1"/>
</dbReference>
<dbReference type="OrthoDB" id="3466517at2759"/>
<sequence length="376" mass="42651">MPLGPVSSQGISLYYEDALPPGNSTTYVTVFLVHGTMFHSAIFRRLIPYAVHQKLRLVLINLRDYPESTRYTPRELQELASPDQGIQATAIAARGLEIAEFIRWFIETKCIPAISKTSDSIRSSTGGFSLLGWSSGNCQTIPLLAHADKTPEATRRLFDEYFRTFIIYDMSSMSMGEQPPDGLYEPFNDEKLSNSEKESLFPLWVSSYFTQITLPSTDDSESPMFTSMLLARTVVNDGKGTSQDENSQFYPTAAKMTPELLAELCDSEVMARSQDLFQRANPTIYQENIRRALFQCPLDAGGDGPIWTKVRVHIAWCDMATSDGVFAANRVKYRAKLCREDTKDWRRVSFHKLERANHFMHWDDPERFTKFLGGIV</sequence>
<proteinExistence type="predicted"/>
<organism evidence="1 2">
    <name type="scientific">Fibroporia radiculosa</name>
    <dbReference type="NCBI Taxonomy" id="599839"/>
    <lineage>
        <taxon>Eukaryota</taxon>
        <taxon>Fungi</taxon>
        <taxon>Dikarya</taxon>
        <taxon>Basidiomycota</taxon>
        <taxon>Agaricomycotina</taxon>
        <taxon>Agaricomycetes</taxon>
        <taxon>Polyporales</taxon>
        <taxon>Fibroporiaceae</taxon>
        <taxon>Fibroporia</taxon>
    </lineage>
</organism>
<reference evidence="1 2" key="1">
    <citation type="journal article" date="2012" name="Appl. Environ. Microbiol.">
        <title>Short-read sequencing for genomic analysis of the brown rot fungus Fibroporia radiculosa.</title>
        <authorList>
            <person name="Tang J.D."/>
            <person name="Perkins A.D."/>
            <person name="Sonstegard T.S."/>
            <person name="Schroeder S.G."/>
            <person name="Burgess S.C."/>
            <person name="Diehl S.V."/>
        </authorList>
    </citation>
    <scope>NUCLEOTIDE SEQUENCE [LARGE SCALE GENOMIC DNA]</scope>
    <source>
        <strain evidence="1 2">TFFH 294</strain>
    </source>
</reference>
<gene>
    <name evidence="1" type="ORF">FIBRA_04572</name>
</gene>
<name>J4HWL5_9APHY</name>
<dbReference type="Proteomes" id="UP000006352">
    <property type="component" value="Unassembled WGS sequence"/>
</dbReference>
<dbReference type="RefSeq" id="XP_012181755.1">
    <property type="nucleotide sequence ID" value="XM_012326365.1"/>
</dbReference>
<keyword evidence="2" id="KW-1185">Reference proteome</keyword>
<evidence type="ECO:0008006" key="3">
    <source>
        <dbReference type="Google" id="ProtNLM"/>
    </source>
</evidence>
<dbReference type="AlphaFoldDB" id="J4HWL5"/>
<dbReference type="InterPro" id="IPR029058">
    <property type="entry name" value="AB_hydrolase_fold"/>
</dbReference>
<evidence type="ECO:0000313" key="1">
    <source>
        <dbReference type="EMBL" id="CCM02472.1"/>
    </source>
</evidence>
<dbReference type="Gene3D" id="3.40.50.1820">
    <property type="entry name" value="alpha/beta hydrolase"/>
    <property type="match status" value="1"/>
</dbReference>
<protein>
    <recommendedName>
        <fullName evidence="3">AB hydrolase-1 domain-containing protein</fullName>
    </recommendedName>
</protein>
<dbReference type="InParanoid" id="J4HWL5"/>
<dbReference type="HOGENOM" id="CLU_045014_0_0_1"/>